<keyword evidence="2" id="KW-1185">Reference proteome</keyword>
<evidence type="ECO:0000313" key="1">
    <source>
        <dbReference type="EMBL" id="GIY82269.1"/>
    </source>
</evidence>
<protein>
    <submittedName>
        <fullName evidence="1">Uncharacterized protein</fullName>
    </submittedName>
</protein>
<dbReference type="AlphaFoldDB" id="A0AAV4WJ60"/>
<evidence type="ECO:0000313" key="2">
    <source>
        <dbReference type="Proteomes" id="UP001054837"/>
    </source>
</evidence>
<name>A0AAV4WJ60_9ARAC</name>
<proteinExistence type="predicted"/>
<gene>
    <name evidence="1" type="ORF">CDAR_227041</name>
</gene>
<dbReference type="Proteomes" id="UP001054837">
    <property type="component" value="Unassembled WGS sequence"/>
</dbReference>
<reference evidence="1 2" key="1">
    <citation type="submission" date="2021-06" db="EMBL/GenBank/DDBJ databases">
        <title>Caerostris darwini draft genome.</title>
        <authorList>
            <person name="Kono N."/>
            <person name="Arakawa K."/>
        </authorList>
    </citation>
    <scope>NUCLEOTIDE SEQUENCE [LARGE SCALE GENOMIC DNA]</scope>
</reference>
<dbReference type="EMBL" id="BPLQ01014702">
    <property type="protein sequence ID" value="GIY82269.1"/>
    <property type="molecule type" value="Genomic_DNA"/>
</dbReference>
<sequence length="90" mass="10470">MEISLGVWNFPPFPISPRTKYLPIITTEHDATTQPETIINLQEIETKCRDQNANQMQNQNEMRPIETGRITTLAPLFIQMALMHKQIFFP</sequence>
<organism evidence="1 2">
    <name type="scientific">Caerostris darwini</name>
    <dbReference type="NCBI Taxonomy" id="1538125"/>
    <lineage>
        <taxon>Eukaryota</taxon>
        <taxon>Metazoa</taxon>
        <taxon>Ecdysozoa</taxon>
        <taxon>Arthropoda</taxon>
        <taxon>Chelicerata</taxon>
        <taxon>Arachnida</taxon>
        <taxon>Araneae</taxon>
        <taxon>Araneomorphae</taxon>
        <taxon>Entelegynae</taxon>
        <taxon>Araneoidea</taxon>
        <taxon>Araneidae</taxon>
        <taxon>Caerostris</taxon>
    </lineage>
</organism>
<accession>A0AAV4WJ60</accession>
<comment type="caution">
    <text evidence="1">The sequence shown here is derived from an EMBL/GenBank/DDBJ whole genome shotgun (WGS) entry which is preliminary data.</text>
</comment>